<dbReference type="PRINTS" id="PR00980">
    <property type="entry name" value="TRNASYNTHALA"/>
</dbReference>
<dbReference type="GO" id="GO:0006419">
    <property type="term" value="P:alanyl-tRNA aminoacylation"/>
    <property type="evidence" value="ECO:0007669"/>
    <property type="project" value="InterPro"/>
</dbReference>
<evidence type="ECO:0000256" key="8">
    <source>
        <dbReference type="ARBA" id="ARBA00022741"/>
    </source>
</evidence>
<dbReference type="InterPro" id="IPR018164">
    <property type="entry name" value="Ala-tRNA-synth_IIc_N"/>
</dbReference>
<dbReference type="PANTHER" id="PTHR11777:SF9">
    <property type="entry name" value="ALANINE--TRNA LIGASE, CYTOPLASMIC"/>
    <property type="match status" value="1"/>
</dbReference>
<sequence length="895" mass="98845">MTARDTRRSFLDYFARHEHQIVESASLIPIDDQTLLFTNAGMNQFKSVLQGREQRDYTRAASSQKCMRVSGKHNDLDIVGKSPRHNTFFEMLGNFSFGDYFKSEAIAMAWELLTKEWKLDPNRLRVTIFSGDNNAPRDDEAYSAWQKFLSADRIDALGAADNFWAMGDTGPCGRCSEIHFFLGDDPECPETSCRGTACSCHTYIELWNNVFMEFDRQDDGTLKPLPMLSIDTGMSLERATAVLQGVDSVYDTDLFQPLLQSIAGLVGTPYGKRQETDVSMHVIADHLRAMTFLINDLVAPSNEWRGYVLRKIMRRAMRHGKKLGLTEPSLHRLVDVVVEEMGDTYPALSKNRDMIAKVVRREEDRFDSVLNAGLSKLEEVLDRAETSNRRVTGEDVFRLYDSLGLPAEFVEDLAGERQLSIDWEGFERLMAKQRDQARAASGFKPKQDDRDTFWTSETLDKNLTDTQDLFEGYETTRVDSSTILMLWNDAPAPCPQLDAGDTGYLSLDRSPFYVEAGGQVSDTGHIMSHDGKTKALVEDMIRLGSSPRVHRISVVAGTLSQGDVVSAVVNAPRRSAIQRNHTATHLLHAALKKLLGQHVTQAGSLVAPERLRFDFTHPTPLSQAEIEEIECLVNEQVLVATPVDTIEQSTDEAIASGAIALFGEKYGDRVRVVSISEFSKELCGGTHCGATGEIGSFMIEQESGAAAGIRRLEAVTGAPAIQRHQARRSLLNGILQELNSPEARAVDALREQQAQMKQLARDVNALKMKLELVSETDTRINVDDVTLLIRRADGLDRNSLRTLADQLKGNIKSGLVILASATEGGRVAIIVSVTSDLKTRIPAGQVVKALAPLVSGGGGGGRPDFAEAGGKDPQQIDHMLSESENVVRGLLDSKE</sequence>
<dbReference type="InterPro" id="IPR009000">
    <property type="entry name" value="Transl_B-barrel_sf"/>
</dbReference>
<dbReference type="FunFam" id="3.30.54.20:FF:000001">
    <property type="entry name" value="Alanine--tRNA ligase"/>
    <property type="match status" value="1"/>
</dbReference>
<dbReference type="Gene3D" id="3.30.54.20">
    <property type="match status" value="1"/>
</dbReference>
<dbReference type="InterPro" id="IPR018165">
    <property type="entry name" value="Ala-tRNA-synth_IIc_core"/>
</dbReference>
<dbReference type="InterPro" id="IPR002318">
    <property type="entry name" value="Ala-tRNA-lgiase_IIc"/>
</dbReference>
<dbReference type="EC" id="6.1.1.7" evidence="3"/>
<evidence type="ECO:0000256" key="12">
    <source>
        <dbReference type="ARBA" id="ARBA00022917"/>
    </source>
</evidence>
<dbReference type="InterPro" id="IPR045864">
    <property type="entry name" value="aa-tRNA-synth_II/BPL/LPL"/>
</dbReference>
<dbReference type="SMART" id="SM00863">
    <property type="entry name" value="tRNA_SAD"/>
    <property type="match status" value="1"/>
</dbReference>
<dbReference type="SUPFAM" id="SSF101353">
    <property type="entry name" value="Putative anticodon-binding domain of alanyl-tRNA synthetase (AlaRS)"/>
    <property type="match status" value="1"/>
</dbReference>
<evidence type="ECO:0000259" key="15">
    <source>
        <dbReference type="PROSITE" id="PS50860"/>
    </source>
</evidence>
<dbReference type="Pfam" id="PF07973">
    <property type="entry name" value="tRNA_SAD"/>
    <property type="match status" value="1"/>
</dbReference>
<keyword evidence="13" id="KW-0030">Aminoacyl-tRNA synthetase</keyword>
<evidence type="ECO:0000256" key="10">
    <source>
        <dbReference type="ARBA" id="ARBA00022840"/>
    </source>
</evidence>
<proteinExistence type="inferred from homology"/>
<evidence type="ECO:0000256" key="5">
    <source>
        <dbReference type="ARBA" id="ARBA00022555"/>
    </source>
</evidence>
<dbReference type="InterPro" id="IPR018162">
    <property type="entry name" value="Ala-tRNA-ligase_IIc_anticod-bd"/>
</dbReference>
<dbReference type="GO" id="GO:0000049">
    <property type="term" value="F:tRNA binding"/>
    <property type="evidence" value="ECO:0007669"/>
    <property type="project" value="UniProtKB-KW"/>
</dbReference>
<keyword evidence="5" id="KW-0820">tRNA-binding</keyword>
<evidence type="ECO:0000256" key="1">
    <source>
        <dbReference type="ARBA" id="ARBA00001947"/>
    </source>
</evidence>
<dbReference type="Pfam" id="PF02272">
    <property type="entry name" value="DHHA1"/>
    <property type="match status" value="1"/>
</dbReference>
<evidence type="ECO:0000256" key="13">
    <source>
        <dbReference type="ARBA" id="ARBA00023146"/>
    </source>
</evidence>
<keyword evidence="14" id="KW-0175">Coiled coil</keyword>
<keyword evidence="7" id="KW-0479">Metal-binding</keyword>
<comment type="cofactor">
    <cofactor evidence="1">
        <name>Zn(2+)</name>
        <dbReference type="ChEBI" id="CHEBI:29105"/>
    </cofactor>
</comment>
<dbReference type="InterPro" id="IPR023033">
    <property type="entry name" value="Ala_tRNA_ligase_euk/bac"/>
</dbReference>
<keyword evidence="11" id="KW-0694">RNA-binding</keyword>
<dbReference type="PROSITE" id="PS50860">
    <property type="entry name" value="AA_TRNA_LIGASE_II_ALA"/>
    <property type="match status" value="1"/>
</dbReference>
<evidence type="ECO:0000256" key="4">
    <source>
        <dbReference type="ARBA" id="ARBA00017959"/>
    </source>
</evidence>
<dbReference type="InterPro" id="IPR012947">
    <property type="entry name" value="tRNA_SAD"/>
</dbReference>
<dbReference type="HAMAP" id="MF_00036_B">
    <property type="entry name" value="Ala_tRNA_synth_B"/>
    <property type="match status" value="1"/>
</dbReference>
<dbReference type="FunFam" id="3.30.980.10:FF:000004">
    <property type="entry name" value="Alanine--tRNA ligase, cytoplasmic"/>
    <property type="match status" value="1"/>
</dbReference>
<dbReference type="SUPFAM" id="SSF55681">
    <property type="entry name" value="Class II aaRS and biotin synthetases"/>
    <property type="match status" value="1"/>
</dbReference>
<evidence type="ECO:0000256" key="14">
    <source>
        <dbReference type="SAM" id="Coils"/>
    </source>
</evidence>
<evidence type="ECO:0000256" key="11">
    <source>
        <dbReference type="ARBA" id="ARBA00022884"/>
    </source>
</evidence>
<dbReference type="InterPro" id="IPR003156">
    <property type="entry name" value="DHHA1_dom"/>
</dbReference>
<dbReference type="AlphaFoldDB" id="A0A381RK41"/>
<dbReference type="Gene3D" id="3.10.310.40">
    <property type="match status" value="1"/>
</dbReference>
<dbReference type="SUPFAM" id="SSF55186">
    <property type="entry name" value="ThrRS/AlaRS common domain"/>
    <property type="match status" value="1"/>
</dbReference>
<evidence type="ECO:0000256" key="3">
    <source>
        <dbReference type="ARBA" id="ARBA00013168"/>
    </source>
</evidence>
<dbReference type="Pfam" id="PF01411">
    <property type="entry name" value="tRNA-synt_2c"/>
    <property type="match status" value="1"/>
</dbReference>
<keyword evidence="6" id="KW-0436">Ligase</keyword>
<dbReference type="Gene3D" id="2.40.30.130">
    <property type="match status" value="1"/>
</dbReference>
<evidence type="ECO:0000256" key="7">
    <source>
        <dbReference type="ARBA" id="ARBA00022723"/>
    </source>
</evidence>
<reference evidence="16" key="1">
    <citation type="submission" date="2018-05" db="EMBL/GenBank/DDBJ databases">
        <authorList>
            <person name="Lanie J.A."/>
            <person name="Ng W.-L."/>
            <person name="Kazmierczak K.M."/>
            <person name="Andrzejewski T.M."/>
            <person name="Davidsen T.M."/>
            <person name="Wayne K.J."/>
            <person name="Tettelin H."/>
            <person name="Glass J.I."/>
            <person name="Rusch D."/>
            <person name="Podicherti R."/>
            <person name="Tsui H.-C.T."/>
            <person name="Winkler M.E."/>
        </authorList>
    </citation>
    <scope>NUCLEOTIDE SEQUENCE</scope>
</reference>
<feature type="coiled-coil region" evidence="14">
    <location>
        <begin position="742"/>
        <end position="776"/>
    </location>
</feature>
<dbReference type="FunFam" id="3.10.310.40:FF:000001">
    <property type="entry name" value="Alanine--tRNA ligase"/>
    <property type="match status" value="1"/>
</dbReference>
<accession>A0A381RK41</accession>
<feature type="domain" description="Alanyl-transfer RNA synthetases family profile" evidence="15">
    <location>
        <begin position="1"/>
        <end position="726"/>
    </location>
</feature>
<dbReference type="Gene3D" id="3.30.930.10">
    <property type="entry name" value="Bira Bifunctional Protein, Domain 2"/>
    <property type="match status" value="1"/>
</dbReference>
<dbReference type="InterPro" id="IPR050058">
    <property type="entry name" value="Ala-tRNA_ligase"/>
</dbReference>
<evidence type="ECO:0000313" key="16">
    <source>
        <dbReference type="EMBL" id="SUZ90277.1"/>
    </source>
</evidence>
<keyword evidence="8" id="KW-0547">Nucleotide-binding</keyword>
<dbReference type="SUPFAM" id="SSF50447">
    <property type="entry name" value="Translation proteins"/>
    <property type="match status" value="1"/>
</dbReference>
<organism evidence="16">
    <name type="scientific">marine metagenome</name>
    <dbReference type="NCBI Taxonomy" id="408172"/>
    <lineage>
        <taxon>unclassified sequences</taxon>
        <taxon>metagenomes</taxon>
        <taxon>ecological metagenomes</taxon>
    </lineage>
</organism>
<dbReference type="InterPro" id="IPR018163">
    <property type="entry name" value="Thr/Ala-tRNA-synth_IIc_edit"/>
</dbReference>
<dbReference type="CDD" id="cd00673">
    <property type="entry name" value="AlaRS_core"/>
    <property type="match status" value="1"/>
</dbReference>
<evidence type="ECO:0000256" key="2">
    <source>
        <dbReference type="ARBA" id="ARBA00008226"/>
    </source>
</evidence>
<dbReference type="GO" id="GO:0004813">
    <property type="term" value="F:alanine-tRNA ligase activity"/>
    <property type="evidence" value="ECO:0007669"/>
    <property type="project" value="UniProtKB-EC"/>
</dbReference>
<dbReference type="GO" id="GO:0002161">
    <property type="term" value="F:aminoacyl-tRNA deacylase activity"/>
    <property type="evidence" value="ECO:0007669"/>
    <property type="project" value="TreeGrafter"/>
</dbReference>
<comment type="similarity">
    <text evidence="2">Belongs to the class-II aminoacyl-tRNA synthetase family.</text>
</comment>
<dbReference type="GO" id="GO:0046872">
    <property type="term" value="F:metal ion binding"/>
    <property type="evidence" value="ECO:0007669"/>
    <property type="project" value="UniProtKB-KW"/>
</dbReference>
<dbReference type="NCBIfam" id="TIGR00344">
    <property type="entry name" value="alaS"/>
    <property type="match status" value="1"/>
</dbReference>
<dbReference type="GO" id="GO:0005829">
    <property type="term" value="C:cytosol"/>
    <property type="evidence" value="ECO:0007669"/>
    <property type="project" value="TreeGrafter"/>
</dbReference>
<protein>
    <recommendedName>
        <fullName evidence="4">Alanine--tRNA ligase</fullName>
        <ecNumber evidence="3">6.1.1.7</ecNumber>
    </recommendedName>
</protein>
<dbReference type="GO" id="GO:0005524">
    <property type="term" value="F:ATP binding"/>
    <property type="evidence" value="ECO:0007669"/>
    <property type="project" value="UniProtKB-KW"/>
</dbReference>
<dbReference type="Gene3D" id="3.30.980.10">
    <property type="entry name" value="Threonyl-trna Synthetase, Chain A, domain 2"/>
    <property type="match status" value="1"/>
</dbReference>
<name>A0A381RK41_9ZZZZ</name>
<keyword evidence="10" id="KW-0067">ATP-binding</keyword>
<evidence type="ECO:0000256" key="9">
    <source>
        <dbReference type="ARBA" id="ARBA00022833"/>
    </source>
</evidence>
<evidence type="ECO:0000256" key="6">
    <source>
        <dbReference type="ARBA" id="ARBA00022598"/>
    </source>
</evidence>
<keyword evidence="12" id="KW-0648">Protein biosynthesis</keyword>
<gene>
    <name evidence="16" type="ORF">METZ01_LOCUS43131</name>
</gene>
<keyword evidence="9" id="KW-0862">Zinc</keyword>
<dbReference type="PANTHER" id="PTHR11777">
    <property type="entry name" value="ALANYL-TRNA SYNTHETASE"/>
    <property type="match status" value="1"/>
</dbReference>
<dbReference type="EMBL" id="UINC01001881">
    <property type="protein sequence ID" value="SUZ90277.1"/>
    <property type="molecule type" value="Genomic_DNA"/>
</dbReference>
<dbReference type="FunFam" id="3.30.930.10:FF:000004">
    <property type="entry name" value="Alanine--tRNA ligase"/>
    <property type="match status" value="1"/>
</dbReference>